<dbReference type="GO" id="GO:0005886">
    <property type="term" value="C:plasma membrane"/>
    <property type="evidence" value="ECO:0007669"/>
    <property type="project" value="UniProtKB-SubCell"/>
</dbReference>
<evidence type="ECO:0000256" key="2">
    <source>
        <dbReference type="ARBA" id="ARBA00022475"/>
    </source>
</evidence>
<keyword evidence="5 6" id="KW-0472">Membrane</keyword>
<evidence type="ECO:0000256" key="1">
    <source>
        <dbReference type="ARBA" id="ARBA00004651"/>
    </source>
</evidence>
<protein>
    <submittedName>
        <fullName evidence="7">Uncharacterized protein</fullName>
    </submittedName>
</protein>
<evidence type="ECO:0000256" key="5">
    <source>
        <dbReference type="ARBA" id="ARBA00023136"/>
    </source>
</evidence>
<evidence type="ECO:0000256" key="4">
    <source>
        <dbReference type="ARBA" id="ARBA00022989"/>
    </source>
</evidence>
<feature type="transmembrane region" description="Helical" evidence="6">
    <location>
        <begin position="7"/>
        <end position="24"/>
    </location>
</feature>
<comment type="subcellular location">
    <subcellularLocation>
        <location evidence="1">Cell membrane</location>
        <topology evidence="1">Multi-pass membrane protein</topology>
    </subcellularLocation>
</comment>
<keyword evidence="3 6" id="KW-0812">Transmembrane</keyword>
<dbReference type="Proteomes" id="UP000009374">
    <property type="component" value="Unassembled WGS sequence"/>
</dbReference>
<dbReference type="Pfam" id="PF03706">
    <property type="entry name" value="LPG_synthase_TM"/>
    <property type="match status" value="1"/>
</dbReference>
<gene>
    <name evidence="7" type="ORF">UBAL3_95450094</name>
</gene>
<feature type="transmembrane region" description="Helical" evidence="6">
    <location>
        <begin position="75"/>
        <end position="95"/>
    </location>
</feature>
<keyword evidence="2" id="KW-1003">Cell membrane</keyword>
<dbReference type="PANTHER" id="PTHR39087">
    <property type="entry name" value="UPF0104 MEMBRANE PROTEIN MJ1595"/>
    <property type="match status" value="1"/>
</dbReference>
<evidence type="ECO:0000256" key="6">
    <source>
        <dbReference type="SAM" id="Phobius"/>
    </source>
</evidence>
<feature type="transmembrane region" description="Helical" evidence="6">
    <location>
        <begin position="249"/>
        <end position="279"/>
    </location>
</feature>
<sequence length="349" mass="37966">MTGKTRLVNLGAALGISGVALFFALRHVSLKSLGHILWKGHYGWLIPATFLLLAIYGVRALFWRQTLSVTRKVSYPPLYSSIVVGFMANSILPFRAGEMVRALYARRLENLPLPLLLSTILIERLFDLVSLSLLLFLYLVFGGQGVGGKSLWIIGGTAGLFLALVALVYGRLLVVRMLERTVVPLTRGHRLARKLVKTAEQALHGLSSITSPILLVRLFLTSLAIWGLTLILTWFTLITFDVTQNPVRVTLAFLVFTNLAMLIPSSPGGIGVFQLAAVYALSPFHVPADRAVALSLVNQGLFISVTGILGYVFVTRSHVSLASMQHQALEIDASELGEGETPPPTGTPQ</sequence>
<feature type="transmembrane region" description="Helical" evidence="6">
    <location>
        <begin position="214"/>
        <end position="237"/>
    </location>
</feature>
<organism evidence="7 8">
    <name type="scientific">Leptospirillum ferrodiazotrophum</name>
    <dbReference type="NCBI Taxonomy" id="412449"/>
    <lineage>
        <taxon>Bacteria</taxon>
        <taxon>Pseudomonadati</taxon>
        <taxon>Nitrospirota</taxon>
        <taxon>Nitrospiria</taxon>
        <taxon>Nitrospirales</taxon>
        <taxon>Nitrospiraceae</taxon>
        <taxon>Leptospirillum</taxon>
    </lineage>
</organism>
<dbReference type="PANTHER" id="PTHR39087:SF2">
    <property type="entry name" value="UPF0104 MEMBRANE PROTEIN MJ1595"/>
    <property type="match status" value="1"/>
</dbReference>
<evidence type="ECO:0000313" key="8">
    <source>
        <dbReference type="Proteomes" id="UP000009374"/>
    </source>
</evidence>
<dbReference type="InterPro" id="IPR022791">
    <property type="entry name" value="L-PG_synthase/AglD"/>
</dbReference>
<feature type="transmembrane region" description="Helical" evidence="6">
    <location>
        <begin position="151"/>
        <end position="170"/>
    </location>
</feature>
<evidence type="ECO:0000256" key="3">
    <source>
        <dbReference type="ARBA" id="ARBA00022692"/>
    </source>
</evidence>
<dbReference type="EMBL" id="GG693884">
    <property type="protein sequence ID" value="EES51874.1"/>
    <property type="molecule type" value="Genomic_DNA"/>
</dbReference>
<keyword evidence="8" id="KW-1185">Reference proteome</keyword>
<feature type="transmembrane region" description="Helical" evidence="6">
    <location>
        <begin position="44"/>
        <end position="63"/>
    </location>
</feature>
<evidence type="ECO:0000313" key="7">
    <source>
        <dbReference type="EMBL" id="EES51874.1"/>
    </source>
</evidence>
<accession>C6HZT6</accession>
<feature type="transmembrane region" description="Helical" evidence="6">
    <location>
        <begin position="115"/>
        <end position="139"/>
    </location>
</feature>
<proteinExistence type="predicted"/>
<dbReference type="NCBIfam" id="TIGR00374">
    <property type="entry name" value="flippase-like domain"/>
    <property type="match status" value="1"/>
</dbReference>
<reference evidence="7 8" key="1">
    <citation type="journal article" date="2009" name="Appl. Environ. Microbiol.">
        <title>Community genomic and proteomic analyses of chemoautotrophic iron-oxidizing "Leptospirillum rubarum" (Group II) and "Leptospirillum ferrodiazotrophum" (Group III) bacteria in acid mine drainage biofilms.</title>
        <authorList>
            <person name="Goltsman D.S."/>
            <person name="Denef V.J."/>
            <person name="Singer S.W."/>
            <person name="VerBerkmoes N.C."/>
            <person name="Lefsrud M."/>
            <person name="Mueller R.S."/>
            <person name="Dick G.J."/>
            <person name="Sun C.L."/>
            <person name="Wheeler K.E."/>
            <person name="Zemla A."/>
            <person name="Baker B.J."/>
            <person name="Hauser L."/>
            <person name="Land M."/>
            <person name="Shah M.B."/>
            <person name="Thelen M.P."/>
            <person name="Hettich R.L."/>
            <person name="Banfield J.F."/>
        </authorList>
    </citation>
    <scope>NUCLEOTIDE SEQUENCE [LARGE SCALE GENOMIC DNA]</scope>
</reference>
<feature type="transmembrane region" description="Helical" evidence="6">
    <location>
        <begin position="291"/>
        <end position="314"/>
    </location>
</feature>
<name>C6HZT6_9BACT</name>
<dbReference type="AlphaFoldDB" id="C6HZT6"/>
<keyword evidence="4 6" id="KW-1133">Transmembrane helix</keyword>